<comment type="caution">
    <text evidence="4">The sequence shown here is derived from an EMBL/GenBank/DDBJ whole genome shotgun (WGS) entry which is preliminary data.</text>
</comment>
<evidence type="ECO:0000259" key="3">
    <source>
        <dbReference type="PROSITE" id="PS51782"/>
    </source>
</evidence>
<keyword evidence="2" id="KW-0812">Transmembrane</keyword>
<dbReference type="InterPro" id="IPR052196">
    <property type="entry name" value="Bact_Kbp"/>
</dbReference>
<dbReference type="SMART" id="SM00257">
    <property type="entry name" value="LysM"/>
    <property type="match status" value="1"/>
</dbReference>
<dbReference type="PROSITE" id="PS51782">
    <property type="entry name" value="LYSM"/>
    <property type="match status" value="1"/>
</dbReference>
<gene>
    <name evidence="4" type="ORF">FIL88_08065</name>
</gene>
<keyword evidence="2" id="KW-1133">Transmembrane helix</keyword>
<evidence type="ECO:0000256" key="2">
    <source>
        <dbReference type="SAM" id="Phobius"/>
    </source>
</evidence>
<dbReference type="PANTHER" id="PTHR34700:SF4">
    <property type="entry name" value="PHAGE-LIKE ELEMENT PBSX PROTEIN XKDP"/>
    <property type="match status" value="1"/>
</dbReference>
<proteinExistence type="predicted"/>
<dbReference type="Pfam" id="PF01476">
    <property type="entry name" value="LysM"/>
    <property type="match status" value="1"/>
</dbReference>
<dbReference type="InterPro" id="IPR013783">
    <property type="entry name" value="Ig-like_fold"/>
</dbReference>
<feature type="region of interest" description="Disordered" evidence="1">
    <location>
        <begin position="82"/>
        <end position="101"/>
    </location>
</feature>
<evidence type="ECO:0000256" key="1">
    <source>
        <dbReference type="SAM" id="MobiDB-lite"/>
    </source>
</evidence>
<dbReference type="EMBL" id="VICH01000004">
    <property type="protein sequence ID" value="TQV69487.1"/>
    <property type="molecule type" value="Genomic_DNA"/>
</dbReference>
<dbReference type="OrthoDB" id="370541at2"/>
<dbReference type="AlphaFoldDB" id="A0A545SWZ3"/>
<dbReference type="InterPro" id="IPR036779">
    <property type="entry name" value="LysM_dom_sf"/>
</dbReference>
<feature type="domain" description="LysM" evidence="3">
    <location>
        <begin position="362"/>
        <end position="411"/>
    </location>
</feature>
<dbReference type="Gene3D" id="2.60.40.10">
    <property type="entry name" value="Immunoglobulins"/>
    <property type="match status" value="1"/>
</dbReference>
<sequence>MKMTDETHSAAGAGKIWIGIGAAVIAAVLGYLTLGTRDQAKGPVPVADIPTAVAPHEQASDDSSASTDAQPDILADTIETEAPASAPESAEDEAPEVAPTPSAIVPSFDVVRVDPDGNTVIAGQAAPGSTVQLFLNGAPVETVEVDGAGNFVAFLDLPVSSSGQLSLLGLNEAGEVIAELAEASTVLIEPSTAAPSAENEATDAVTAEVASEGPDAPADPANGAEVTEDTQPSLQTPRVLLADDEGITVLQDGFSSVAVQNVIIDSIAYDEQGEVALSGRASGGGALRVYLDNAPIKTAPIPQNGQWRLPLPDVASGVYTLRVDELAADGTVTSRTETPFKREDVAQIAAATAQSGTGAQVEAVTVQPGSTLWAIARDTLGDGPLYVRVFDANRNQITDPDLIYPGQVFTIPN</sequence>
<feature type="transmembrane region" description="Helical" evidence="2">
    <location>
        <begin position="16"/>
        <end position="34"/>
    </location>
</feature>
<name>A0A545SWZ3_9RHOB</name>
<dbReference type="CDD" id="cd00118">
    <property type="entry name" value="LysM"/>
    <property type="match status" value="1"/>
</dbReference>
<keyword evidence="5" id="KW-1185">Reference proteome</keyword>
<organism evidence="4 5">
    <name type="scientific">Aliiroseovarius halocynthiae</name>
    <dbReference type="NCBI Taxonomy" id="985055"/>
    <lineage>
        <taxon>Bacteria</taxon>
        <taxon>Pseudomonadati</taxon>
        <taxon>Pseudomonadota</taxon>
        <taxon>Alphaproteobacteria</taxon>
        <taxon>Rhodobacterales</taxon>
        <taxon>Paracoccaceae</taxon>
        <taxon>Aliiroseovarius</taxon>
    </lineage>
</organism>
<dbReference type="Proteomes" id="UP000315816">
    <property type="component" value="Unassembled WGS sequence"/>
</dbReference>
<dbReference type="PANTHER" id="PTHR34700">
    <property type="entry name" value="POTASSIUM BINDING PROTEIN KBP"/>
    <property type="match status" value="1"/>
</dbReference>
<evidence type="ECO:0000313" key="5">
    <source>
        <dbReference type="Proteomes" id="UP000315816"/>
    </source>
</evidence>
<keyword evidence="2" id="KW-0472">Membrane</keyword>
<feature type="region of interest" description="Disordered" evidence="1">
    <location>
        <begin position="192"/>
        <end position="232"/>
    </location>
</feature>
<evidence type="ECO:0000313" key="4">
    <source>
        <dbReference type="EMBL" id="TQV69487.1"/>
    </source>
</evidence>
<protein>
    <submittedName>
        <fullName evidence="4">LysM peptidoglycan-binding domain-containing protein</fullName>
    </submittedName>
</protein>
<dbReference type="Gene3D" id="3.10.350.10">
    <property type="entry name" value="LysM domain"/>
    <property type="match status" value="1"/>
</dbReference>
<dbReference type="InterPro" id="IPR018392">
    <property type="entry name" value="LysM"/>
</dbReference>
<accession>A0A545SWZ3</accession>
<reference evidence="4 5" key="1">
    <citation type="submission" date="2019-06" db="EMBL/GenBank/DDBJ databases">
        <title>A novel species of marine bacteria.</title>
        <authorList>
            <person name="Wang Y."/>
        </authorList>
    </citation>
    <scope>NUCLEOTIDE SEQUENCE [LARGE SCALE GENOMIC DNA]</scope>
    <source>
        <strain evidence="4 5">MA1-10</strain>
    </source>
</reference>